<dbReference type="InterPro" id="IPR001926">
    <property type="entry name" value="TrpB-like_PALP"/>
</dbReference>
<evidence type="ECO:0000259" key="4">
    <source>
        <dbReference type="Pfam" id="PF00291"/>
    </source>
</evidence>
<dbReference type="Gene3D" id="3.40.50.1100">
    <property type="match status" value="2"/>
</dbReference>
<proteinExistence type="inferred from homology"/>
<dbReference type="InterPro" id="IPR027278">
    <property type="entry name" value="ACCD_DCysDesulf"/>
</dbReference>
<comment type="cofactor">
    <cofactor evidence="1">
        <name>pyridoxal 5'-phosphate</name>
        <dbReference type="ChEBI" id="CHEBI:597326"/>
    </cofactor>
</comment>
<dbReference type="Pfam" id="PF00291">
    <property type="entry name" value="PALP"/>
    <property type="match status" value="1"/>
</dbReference>
<gene>
    <name evidence="5" type="ORF">ALOHA_HF4000APKG10F17ctg1g33</name>
</gene>
<dbReference type="PANTHER" id="PTHR43780:SF2">
    <property type="entry name" value="1-AMINOCYCLOPROPANE-1-CARBOXYLATE DEAMINASE-RELATED"/>
    <property type="match status" value="1"/>
</dbReference>
<dbReference type="EMBL" id="EU016666">
    <property type="protein sequence ID" value="ABZ10133.1"/>
    <property type="molecule type" value="Genomic_DNA"/>
</dbReference>
<dbReference type="SUPFAM" id="SSF53686">
    <property type="entry name" value="Tryptophan synthase beta subunit-like PLP-dependent enzymes"/>
    <property type="match status" value="1"/>
</dbReference>
<evidence type="ECO:0000256" key="1">
    <source>
        <dbReference type="ARBA" id="ARBA00001933"/>
    </source>
</evidence>
<name>B3TC24_9ZZZZ</name>
<organism evidence="5">
    <name type="scientific">uncultured marine microorganism HF4000_APKG10F17</name>
    <dbReference type="NCBI Taxonomy" id="455558"/>
    <lineage>
        <taxon>unclassified sequences</taxon>
        <taxon>environmental samples</taxon>
    </lineage>
</organism>
<evidence type="ECO:0000313" key="5">
    <source>
        <dbReference type="EMBL" id="ABZ10133.1"/>
    </source>
</evidence>
<dbReference type="InterPro" id="IPR036052">
    <property type="entry name" value="TrpB-like_PALP_sf"/>
</dbReference>
<dbReference type="PANTHER" id="PTHR43780">
    <property type="entry name" value="1-AMINOCYCLOPROPANE-1-CARBOXYLATE DEAMINASE-RELATED"/>
    <property type="match status" value="1"/>
</dbReference>
<feature type="domain" description="Tryptophan synthase beta chain-like PALP" evidence="4">
    <location>
        <begin position="16"/>
        <end position="320"/>
    </location>
</feature>
<sequence>MSNPLEKRLNDYPRIELTRTPTPLQYLPNLSDSLNLKIYIKRDDLTDLALGGDKARKLEYEIAEAKAHGCDTLVTCGSAQSNLARLTTAAARKCGMEVSVVLSKDDYTQLQGNLLTVVLMGATIKIVETGDHWDLEEHALALCDDLTEQGRRPHYIPVSGTTPLSCLGYVRGGLEIVNQMKEAQLNFDHIYTPFGTGGIFTALLYTFRHSHLESAFHGISVNRLRSQCVENLETLWEALTRLLDGDMPVPQKGHQVYDQFIGKEYGDPTDSCLEAISIMAKREGILLDPVYSGKMFSGFLDHHRNDCFNSGDHILLLHSGGVPALFAYQDALKDYLQTDLKEYM</sequence>
<dbReference type="PIRSF" id="PIRSF006278">
    <property type="entry name" value="ACCD_DCysDesulf"/>
    <property type="match status" value="1"/>
</dbReference>
<evidence type="ECO:0000256" key="3">
    <source>
        <dbReference type="ARBA" id="ARBA00022898"/>
    </source>
</evidence>
<dbReference type="GO" id="GO:0019148">
    <property type="term" value="F:D-cysteine desulfhydrase activity"/>
    <property type="evidence" value="ECO:0007669"/>
    <property type="project" value="TreeGrafter"/>
</dbReference>
<comment type="similarity">
    <text evidence="2">Belongs to the ACC deaminase/D-cysteine desulfhydrase family.</text>
</comment>
<reference evidence="5" key="1">
    <citation type="journal article" date="2008" name="ISME J.">
        <title>Genomic patterns of recombination, clonal divergence and environment in marine microbial populations.</title>
        <authorList>
            <person name="Konstantinidis K.T."/>
            <person name="Delong E.F."/>
        </authorList>
    </citation>
    <scope>NUCLEOTIDE SEQUENCE</scope>
</reference>
<dbReference type="AlphaFoldDB" id="B3TC24"/>
<accession>B3TC24</accession>
<evidence type="ECO:0000256" key="2">
    <source>
        <dbReference type="ARBA" id="ARBA00008639"/>
    </source>
</evidence>
<keyword evidence="3" id="KW-0663">Pyridoxal phosphate</keyword>
<protein>
    <submittedName>
        <fullName evidence="5">Putative Pyridoxal-phosphate dependent enzyme</fullName>
    </submittedName>
</protein>